<name>A0A7W7W0G5_9ACTN</name>
<feature type="compositionally biased region" description="Basic and acidic residues" evidence="2">
    <location>
        <begin position="19"/>
        <end position="28"/>
    </location>
</feature>
<gene>
    <name evidence="5" type="ORF">F4561_000431</name>
</gene>
<protein>
    <recommendedName>
        <fullName evidence="7">CdaR family transcriptional regulator</fullName>
    </recommendedName>
</protein>
<dbReference type="RefSeq" id="WP_184574238.1">
    <property type="nucleotide sequence ID" value="NZ_JACHJT010000001.1"/>
</dbReference>
<dbReference type="Proteomes" id="UP000523007">
    <property type="component" value="Unassembled WGS sequence"/>
</dbReference>
<evidence type="ECO:0008006" key="7">
    <source>
        <dbReference type="Google" id="ProtNLM"/>
    </source>
</evidence>
<comment type="similarity">
    <text evidence="1">Belongs to the CdaR family.</text>
</comment>
<dbReference type="InterPro" id="IPR041522">
    <property type="entry name" value="CdaR_GGDEF"/>
</dbReference>
<dbReference type="PANTHER" id="PTHR33744">
    <property type="entry name" value="CARBOHYDRATE DIACID REGULATOR"/>
    <property type="match status" value="1"/>
</dbReference>
<evidence type="ECO:0000259" key="3">
    <source>
        <dbReference type="Pfam" id="PF13556"/>
    </source>
</evidence>
<accession>A0A7W7W0G5</accession>
<feature type="region of interest" description="Disordered" evidence="2">
    <location>
        <begin position="1"/>
        <end position="28"/>
    </location>
</feature>
<evidence type="ECO:0000313" key="6">
    <source>
        <dbReference type="Proteomes" id="UP000523007"/>
    </source>
</evidence>
<dbReference type="Pfam" id="PF17853">
    <property type="entry name" value="GGDEF_2"/>
    <property type="match status" value="1"/>
</dbReference>
<dbReference type="PANTHER" id="PTHR33744:SF7">
    <property type="entry name" value="PUCR FAMILY TRANSCRIPTIONAL REGULATOR"/>
    <property type="match status" value="1"/>
</dbReference>
<dbReference type="AlphaFoldDB" id="A0A7W7W0G5"/>
<organism evidence="5 6">
    <name type="scientific">Lipingzhangella halophila</name>
    <dbReference type="NCBI Taxonomy" id="1783352"/>
    <lineage>
        <taxon>Bacteria</taxon>
        <taxon>Bacillati</taxon>
        <taxon>Actinomycetota</taxon>
        <taxon>Actinomycetes</taxon>
        <taxon>Streptosporangiales</taxon>
        <taxon>Nocardiopsidaceae</taxon>
        <taxon>Lipingzhangella</taxon>
    </lineage>
</organism>
<comment type="caution">
    <text evidence="5">The sequence shown here is derived from an EMBL/GenBank/DDBJ whole genome shotgun (WGS) entry which is preliminary data.</text>
</comment>
<keyword evidence="6" id="KW-1185">Reference proteome</keyword>
<sequence>MSTAPEPATDAAGYPPRTPGRELPRKGDPADEALFLRRIVAMCGQLSAMASQDTNLAMVVRFLSEGVEAQVALLDRTLEVLAYAGIDDPATVLGKLREHAGGSGPHTVLAAAARNRRPLTVPVLTDDEASVIVAPVSVGEDVAGYLLAVGGREHGSTEDMRLLVTEHAAMVCGVMLGRDVVVAAAAGRARQELFEGLLHARDREDGEVDRWARHLGYDPTRAYYVLAVALARADSGAGIAGVEPLVSRLAPSAIVASRPGEVVAIVPADDRNGDGLAEIRTLAKSCVDAIGRRIGAAAVGVGSPCRTAADIARSYAEASRALAATLRMGDSGGVTAFAELGIHRLLLRVPDVADLRAFADEVIGSLTREQQATGVEYLDTLSVYFNEGSSPRRTAERLHVHPNTVSYRIRRVEEITGLSFNVHRDRLMAEVAVEILTGLGSR</sequence>
<dbReference type="InterPro" id="IPR051448">
    <property type="entry name" value="CdaR-like_regulators"/>
</dbReference>
<evidence type="ECO:0000313" key="5">
    <source>
        <dbReference type="EMBL" id="MBB4929611.1"/>
    </source>
</evidence>
<dbReference type="Pfam" id="PF13556">
    <property type="entry name" value="HTH_30"/>
    <property type="match status" value="1"/>
</dbReference>
<reference evidence="5 6" key="1">
    <citation type="submission" date="2020-08" db="EMBL/GenBank/DDBJ databases">
        <title>Sequencing the genomes of 1000 actinobacteria strains.</title>
        <authorList>
            <person name="Klenk H.-P."/>
        </authorList>
    </citation>
    <scope>NUCLEOTIDE SEQUENCE [LARGE SCALE GENOMIC DNA]</scope>
    <source>
        <strain evidence="5 6">DSM 102030</strain>
    </source>
</reference>
<dbReference type="EMBL" id="JACHJT010000001">
    <property type="protein sequence ID" value="MBB4929611.1"/>
    <property type="molecule type" value="Genomic_DNA"/>
</dbReference>
<dbReference type="Gene3D" id="1.10.10.2840">
    <property type="entry name" value="PucR C-terminal helix-turn-helix domain"/>
    <property type="match status" value="1"/>
</dbReference>
<dbReference type="InterPro" id="IPR025736">
    <property type="entry name" value="PucR_C-HTH_dom"/>
</dbReference>
<evidence type="ECO:0000256" key="1">
    <source>
        <dbReference type="ARBA" id="ARBA00006754"/>
    </source>
</evidence>
<dbReference type="InterPro" id="IPR042070">
    <property type="entry name" value="PucR_C-HTH_sf"/>
</dbReference>
<feature type="domain" description="CdaR GGDEF-like" evidence="4">
    <location>
        <begin position="203"/>
        <end position="323"/>
    </location>
</feature>
<evidence type="ECO:0000259" key="4">
    <source>
        <dbReference type="Pfam" id="PF17853"/>
    </source>
</evidence>
<evidence type="ECO:0000256" key="2">
    <source>
        <dbReference type="SAM" id="MobiDB-lite"/>
    </source>
</evidence>
<feature type="domain" description="PucR C-terminal helix-turn-helix" evidence="3">
    <location>
        <begin position="377"/>
        <end position="434"/>
    </location>
</feature>
<proteinExistence type="inferred from homology"/>